<evidence type="ECO:0000256" key="1">
    <source>
        <dbReference type="ARBA" id="ARBA00005896"/>
    </source>
</evidence>
<dbReference type="Pfam" id="PF02668">
    <property type="entry name" value="TauD"/>
    <property type="match status" value="1"/>
</dbReference>
<dbReference type="Gene3D" id="3.60.130.10">
    <property type="entry name" value="Clavaminate synthase-like"/>
    <property type="match status" value="1"/>
</dbReference>
<dbReference type="GO" id="GO:0000908">
    <property type="term" value="F:taurine dioxygenase activity"/>
    <property type="evidence" value="ECO:0007669"/>
    <property type="project" value="TreeGrafter"/>
</dbReference>
<dbReference type="GO" id="GO:0046872">
    <property type="term" value="F:metal ion binding"/>
    <property type="evidence" value="ECO:0007669"/>
    <property type="project" value="UniProtKB-KW"/>
</dbReference>
<dbReference type="SUPFAM" id="SSF51197">
    <property type="entry name" value="Clavaminate synthase-like"/>
    <property type="match status" value="1"/>
</dbReference>
<evidence type="ECO:0000256" key="4">
    <source>
        <dbReference type="ARBA" id="ARBA00023002"/>
    </source>
</evidence>
<comment type="similarity">
    <text evidence="1">Belongs to the TfdA dioxygenase family.</text>
</comment>
<feature type="domain" description="TauD/TfdA-like" evidence="7">
    <location>
        <begin position="9"/>
        <end position="270"/>
    </location>
</feature>
<organism evidence="8">
    <name type="scientific">marine metagenome</name>
    <dbReference type="NCBI Taxonomy" id="408172"/>
    <lineage>
        <taxon>unclassified sequences</taxon>
        <taxon>metagenomes</taxon>
        <taxon>ecological metagenomes</taxon>
    </lineage>
</organism>
<keyword evidence="3" id="KW-0223">Dioxygenase</keyword>
<evidence type="ECO:0000313" key="8">
    <source>
        <dbReference type="EMBL" id="SUZ92125.1"/>
    </source>
</evidence>
<accession>A0A381RJV3</accession>
<dbReference type="PANTHER" id="PTHR30468:SF1">
    <property type="entry name" value="ALPHA-KETOGLUTARATE-DEPENDENT SULFONATE DIOXYGENASE"/>
    <property type="match status" value="1"/>
</dbReference>
<dbReference type="GO" id="GO:0005737">
    <property type="term" value="C:cytoplasm"/>
    <property type="evidence" value="ECO:0007669"/>
    <property type="project" value="TreeGrafter"/>
</dbReference>
<dbReference type="EMBL" id="UINC01002033">
    <property type="protein sequence ID" value="SUZ92125.1"/>
    <property type="molecule type" value="Genomic_DNA"/>
</dbReference>
<dbReference type="GO" id="GO:0006790">
    <property type="term" value="P:sulfur compound metabolic process"/>
    <property type="evidence" value="ECO:0007669"/>
    <property type="project" value="TreeGrafter"/>
</dbReference>
<dbReference type="InterPro" id="IPR042098">
    <property type="entry name" value="TauD-like_sf"/>
</dbReference>
<name>A0A381RJV3_9ZZZZ</name>
<dbReference type="PANTHER" id="PTHR30468">
    <property type="entry name" value="ALPHA-KETOGLUTARATE-DEPENDENT SULFONATE DIOXYGENASE"/>
    <property type="match status" value="1"/>
</dbReference>
<keyword evidence="5" id="KW-0408">Iron</keyword>
<feature type="region of interest" description="Disordered" evidence="6">
    <location>
        <begin position="78"/>
        <end position="98"/>
    </location>
</feature>
<sequence>VSAPFETVRLTPVIGAEVRGLDVTGGIDETTTDALYRALLEHHVLILRGRSLSPEQLEVLASAFGPLAPAHHTYPQLPGHPSVTVLDNGPDNPPDNAEWHTDLSFRPGQPFLSILQPSLLPPVGGDTLFASLFAVHDALLPGMRADLGDLSSVHDMGSFRTHTFQEGGVELMNERMAEVGSAVHPMIDHHPVSGRPFVHVNECFTTHVLGMPMPEGRRLLAFLFDMINRPQFQVRIRWEKDMVLLWDNRGTQHYAADDYLPHRRVMHRVMVAEDRRANDPAD</sequence>
<evidence type="ECO:0000256" key="3">
    <source>
        <dbReference type="ARBA" id="ARBA00022964"/>
    </source>
</evidence>
<evidence type="ECO:0000259" key="7">
    <source>
        <dbReference type="Pfam" id="PF02668"/>
    </source>
</evidence>
<feature type="non-terminal residue" evidence="8">
    <location>
        <position position="1"/>
    </location>
</feature>
<dbReference type="InterPro" id="IPR051323">
    <property type="entry name" value="AtsK-like"/>
</dbReference>
<proteinExistence type="inferred from homology"/>
<evidence type="ECO:0000256" key="2">
    <source>
        <dbReference type="ARBA" id="ARBA00022723"/>
    </source>
</evidence>
<protein>
    <recommendedName>
        <fullName evidence="7">TauD/TfdA-like domain-containing protein</fullName>
    </recommendedName>
</protein>
<evidence type="ECO:0000256" key="6">
    <source>
        <dbReference type="SAM" id="MobiDB-lite"/>
    </source>
</evidence>
<keyword evidence="4" id="KW-0560">Oxidoreductase</keyword>
<dbReference type="InterPro" id="IPR003819">
    <property type="entry name" value="TauD/TfdA-like"/>
</dbReference>
<reference evidence="8" key="1">
    <citation type="submission" date="2018-05" db="EMBL/GenBank/DDBJ databases">
        <authorList>
            <person name="Lanie J.A."/>
            <person name="Ng W.-L."/>
            <person name="Kazmierczak K.M."/>
            <person name="Andrzejewski T.M."/>
            <person name="Davidsen T.M."/>
            <person name="Wayne K.J."/>
            <person name="Tettelin H."/>
            <person name="Glass J.I."/>
            <person name="Rusch D."/>
            <person name="Podicherti R."/>
            <person name="Tsui H.-C.T."/>
            <person name="Winkler M.E."/>
        </authorList>
    </citation>
    <scope>NUCLEOTIDE SEQUENCE</scope>
</reference>
<gene>
    <name evidence="8" type="ORF">METZ01_LOCUS44979</name>
</gene>
<keyword evidence="2" id="KW-0479">Metal-binding</keyword>
<dbReference type="AlphaFoldDB" id="A0A381RJV3"/>
<evidence type="ECO:0000256" key="5">
    <source>
        <dbReference type="ARBA" id="ARBA00023004"/>
    </source>
</evidence>